<reference evidence="1 2" key="1">
    <citation type="submission" date="2019-03" db="EMBL/GenBank/DDBJ databases">
        <title>Genomic Encyclopedia of Archaeal and Bacterial Type Strains, Phase II (KMG-II): from individual species to whole genera.</title>
        <authorList>
            <person name="Goeker M."/>
        </authorList>
    </citation>
    <scope>NUCLEOTIDE SEQUENCE [LARGE SCALE GENOMIC DNA]</scope>
    <source>
        <strain evidence="1 2">DSM 27697</strain>
    </source>
</reference>
<gene>
    <name evidence="1" type="ORF">CLV83_4208</name>
</gene>
<name>A0A4R1GBU3_9GAMM</name>
<keyword evidence="2" id="KW-1185">Reference proteome</keyword>
<dbReference type="EMBL" id="SMFU01000013">
    <property type="protein sequence ID" value="TCK03149.1"/>
    <property type="molecule type" value="Genomic_DNA"/>
</dbReference>
<organism evidence="1 2">
    <name type="scientific">Marinobacterium mangrovicola</name>
    <dbReference type="NCBI Taxonomy" id="1476959"/>
    <lineage>
        <taxon>Bacteria</taxon>
        <taxon>Pseudomonadati</taxon>
        <taxon>Pseudomonadota</taxon>
        <taxon>Gammaproteobacteria</taxon>
        <taxon>Oceanospirillales</taxon>
        <taxon>Oceanospirillaceae</taxon>
        <taxon>Marinobacterium</taxon>
    </lineage>
</organism>
<evidence type="ECO:0000313" key="1">
    <source>
        <dbReference type="EMBL" id="TCK03149.1"/>
    </source>
</evidence>
<comment type="caution">
    <text evidence="1">The sequence shown here is derived from an EMBL/GenBank/DDBJ whole genome shotgun (WGS) entry which is preliminary data.</text>
</comment>
<dbReference type="AlphaFoldDB" id="A0A4R1GBU3"/>
<accession>A0A4R1GBU3</accession>
<evidence type="ECO:0000313" key="2">
    <source>
        <dbReference type="Proteomes" id="UP000294546"/>
    </source>
</evidence>
<dbReference type="Proteomes" id="UP000294546">
    <property type="component" value="Unassembled WGS sequence"/>
</dbReference>
<dbReference type="OrthoDB" id="6119943at2"/>
<protein>
    <submittedName>
        <fullName evidence="1">Uncharacterized protein</fullName>
    </submittedName>
</protein>
<proteinExistence type="predicted"/>
<sequence>MSKLHLVGVGILILAALGLWNYQRGSAEKSSLLQSGFEISESIGGSPELVLDTGRRELALIAPDGAERFSFSELQNAEIGYDEHEDRARYHYRIELSFTQQRQRRVSFSSEWDAQAALERFLPLLEGR</sequence>
<dbReference type="RefSeq" id="WP_132297332.1">
    <property type="nucleotide sequence ID" value="NZ_SMFU01000013.1"/>
</dbReference>